<evidence type="ECO:0000313" key="3">
    <source>
        <dbReference type="Proteomes" id="UP001176961"/>
    </source>
</evidence>
<dbReference type="Pfam" id="PF05380">
    <property type="entry name" value="Peptidase_A17"/>
    <property type="match status" value="1"/>
</dbReference>
<dbReference type="Gene3D" id="3.30.70.270">
    <property type="match status" value="1"/>
</dbReference>
<dbReference type="EMBL" id="CATQJL010000316">
    <property type="protein sequence ID" value="CAJ0606291.1"/>
    <property type="molecule type" value="Genomic_DNA"/>
</dbReference>
<evidence type="ECO:0000259" key="1">
    <source>
        <dbReference type="Pfam" id="PF00078"/>
    </source>
</evidence>
<dbReference type="GO" id="GO:0006508">
    <property type="term" value="P:proteolysis"/>
    <property type="evidence" value="ECO:0007669"/>
    <property type="project" value="InterPro"/>
</dbReference>
<organism evidence="2 3">
    <name type="scientific">Cylicocyclus nassatus</name>
    <name type="common">Nematode worm</name>
    <dbReference type="NCBI Taxonomy" id="53992"/>
    <lineage>
        <taxon>Eukaryota</taxon>
        <taxon>Metazoa</taxon>
        <taxon>Ecdysozoa</taxon>
        <taxon>Nematoda</taxon>
        <taxon>Chromadorea</taxon>
        <taxon>Rhabditida</taxon>
        <taxon>Rhabditina</taxon>
        <taxon>Rhabditomorpha</taxon>
        <taxon>Strongyloidea</taxon>
        <taxon>Strongylidae</taxon>
        <taxon>Cylicocyclus</taxon>
    </lineage>
</organism>
<dbReference type="SUPFAM" id="SSF56672">
    <property type="entry name" value="DNA/RNA polymerases"/>
    <property type="match status" value="1"/>
</dbReference>
<evidence type="ECO:0000313" key="2">
    <source>
        <dbReference type="EMBL" id="CAJ0606291.1"/>
    </source>
</evidence>
<comment type="caution">
    <text evidence="2">The sequence shown here is derived from an EMBL/GenBank/DDBJ whole genome shotgun (WGS) entry which is preliminary data.</text>
</comment>
<dbReference type="Gene3D" id="2.40.70.10">
    <property type="entry name" value="Acid Proteases"/>
    <property type="match status" value="1"/>
</dbReference>
<dbReference type="PROSITE" id="PS00141">
    <property type="entry name" value="ASP_PROTEASE"/>
    <property type="match status" value="1"/>
</dbReference>
<dbReference type="InterPro" id="IPR043502">
    <property type="entry name" value="DNA/RNA_pol_sf"/>
</dbReference>
<dbReference type="Gene3D" id="3.10.10.10">
    <property type="entry name" value="HIV Type 1 Reverse Transcriptase, subunit A, domain 1"/>
    <property type="match status" value="1"/>
</dbReference>
<dbReference type="Pfam" id="PF00078">
    <property type="entry name" value="RVT_1"/>
    <property type="match status" value="1"/>
</dbReference>
<dbReference type="InterPro" id="IPR043128">
    <property type="entry name" value="Rev_trsase/Diguanyl_cyclase"/>
</dbReference>
<keyword evidence="3" id="KW-1185">Reference proteome</keyword>
<sequence length="579" mass="66242">MTLLLDSGAQTSFITTSAVKRLGLHVYDHQPITLTAFGGHQTTEVSGKADLTLIDLFDKQLTVFVRTKDKLTSPTTSPGLPKEDIDFIRQFGFDLPTYHEDASVNVDILIGIDHFWDIITQGSSVCLPSGLVLTHTRFGTVVSGSSFFSQVHPVSTSTGMEQWREDDEDEDIVVRLWQLERLGITDQPHDDENAIANSYILKHFEDTACFHNGFLYVQFPWKESHPQLADNKQLAYCRLVSQYRSLQERPSVWRSYCAAIAQHLESGFIEEVSEQVDDSHLVYYIPHQAVFKESSATTKLRVVFDASSHMRGVPSLNDCLYEGPSLLPEIAGIQLRARLHKYLLIADVEKAFHQVRLQVSQRDVTRFLWLKDVNRPPDKDNLRHFRFTRIPFGVKSSPFILAASIRIYLHRINTPLCREIERNTYVDNVVLGASTQDEAVQKYRSAKSIFDHMHMNLREFLCSSNIVNRKIDPQDRIKEPEHTKLLGIPWTPDPDVLTIPIKTIEHPVVSKRTALKAYASTYDPLGLLTPFMVPFKLFIQDLWLKKLKLRIRSPKFRVHCCDSPNYRVLGGRWRVSQVA</sequence>
<name>A0AA36MBT1_CYLNA</name>
<dbReference type="PANTHER" id="PTHR47331">
    <property type="entry name" value="PHD-TYPE DOMAIN-CONTAINING PROTEIN"/>
    <property type="match status" value="1"/>
</dbReference>
<dbReference type="InterPro" id="IPR021109">
    <property type="entry name" value="Peptidase_aspartic_dom_sf"/>
</dbReference>
<accession>A0AA36MBT1</accession>
<gene>
    <name evidence="2" type="ORF">CYNAS_LOCUS18274</name>
</gene>
<proteinExistence type="predicted"/>
<dbReference type="Proteomes" id="UP001176961">
    <property type="component" value="Unassembled WGS sequence"/>
</dbReference>
<dbReference type="PANTHER" id="PTHR47331:SF1">
    <property type="entry name" value="GAG-LIKE PROTEIN"/>
    <property type="match status" value="1"/>
</dbReference>
<feature type="domain" description="Reverse transcriptase" evidence="1">
    <location>
        <begin position="331"/>
        <end position="454"/>
    </location>
</feature>
<dbReference type="InterPro" id="IPR001969">
    <property type="entry name" value="Aspartic_peptidase_AS"/>
</dbReference>
<dbReference type="InterPro" id="IPR008042">
    <property type="entry name" value="Retrotrans_Pao"/>
</dbReference>
<protein>
    <recommendedName>
        <fullName evidence="1">Reverse transcriptase domain-containing protein</fullName>
    </recommendedName>
</protein>
<dbReference type="AlphaFoldDB" id="A0AA36MBT1"/>
<reference evidence="2" key="1">
    <citation type="submission" date="2023-07" db="EMBL/GenBank/DDBJ databases">
        <authorList>
            <consortium name="CYATHOMIX"/>
        </authorList>
    </citation>
    <scope>NUCLEOTIDE SEQUENCE</scope>
    <source>
        <strain evidence="2">N/A</strain>
    </source>
</reference>
<dbReference type="InterPro" id="IPR000477">
    <property type="entry name" value="RT_dom"/>
</dbReference>
<dbReference type="GO" id="GO:0004190">
    <property type="term" value="F:aspartic-type endopeptidase activity"/>
    <property type="evidence" value="ECO:0007669"/>
    <property type="project" value="InterPro"/>
</dbReference>